<reference evidence="9 10" key="1">
    <citation type="submission" date="2018-12" db="EMBL/GenBank/DDBJ databases">
        <title>The Draft Genome Sequence of the Soil Bacterium Pedobacter tournemirensis R1.</title>
        <authorList>
            <person name="He J."/>
        </authorList>
    </citation>
    <scope>NUCLEOTIDE SEQUENCE [LARGE SCALE GENOMIC DNA]</scope>
    <source>
        <strain evidence="9 10">R1</strain>
    </source>
</reference>
<dbReference type="Proteomes" id="UP000290848">
    <property type="component" value="Unassembled WGS sequence"/>
</dbReference>
<proteinExistence type="inferred from homology"/>
<name>A0A4Q0M3H5_9SPHI</name>
<dbReference type="PROSITE" id="PS51257">
    <property type="entry name" value="PROKAR_LIPOPROTEIN"/>
    <property type="match status" value="1"/>
</dbReference>
<dbReference type="InterPro" id="IPR012944">
    <property type="entry name" value="SusD_RagB_dom"/>
</dbReference>
<keyword evidence="5" id="KW-0998">Cell outer membrane</keyword>
<feature type="chain" id="PRO_5020989476" evidence="6">
    <location>
        <begin position="24"/>
        <end position="543"/>
    </location>
</feature>
<dbReference type="EMBL" id="RXOC01000018">
    <property type="protein sequence ID" value="RXF67395.1"/>
    <property type="molecule type" value="Genomic_DNA"/>
</dbReference>
<evidence type="ECO:0000256" key="4">
    <source>
        <dbReference type="ARBA" id="ARBA00023136"/>
    </source>
</evidence>
<comment type="similarity">
    <text evidence="2">Belongs to the SusD family.</text>
</comment>
<dbReference type="AlphaFoldDB" id="A0A4Q0M3H5"/>
<accession>A0A4Q0M3H5</accession>
<dbReference type="InterPro" id="IPR011990">
    <property type="entry name" value="TPR-like_helical_dom_sf"/>
</dbReference>
<dbReference type="SUPFAM" id="SSF48452">
    <property type="entry name" value="TPR-like"/>
    <property type="match status" value="1"/>
</dbReference>
<evidence type="ECO:0000313" key="9">
    <source>
        <dbReference type="EMBL" id="RXF67395.1"/>
    </source>
</evidence>
<evidence type="ECO:0000256" key="2">
    <source>
        <dbReference type="ARBA" id="ARBA00006275"/>
    </source>
</evidence>
<keyword evidence="3 6" id="KW-0732">Signal</keyword>
<dbReference type="InterPro" id="IPR033985">
    <property type="entry name" value="SusD-like_N"/>
</dbReference>
<dbReference type="CDD" id="cd08977">
    <property type="entry name" value="SusD"/>
    <property type="match status" value="1"/>
</dbReference>
<evidence type="ECO:0000256" key="5">
    <source>
        <dbReference type="ARBA" id="ARBA00023237"/>
    </source>
</evidence>
<comment type="subcellular location">
    <subcellularLocation>
        <location evidence="1">Cell outer membrane</location>
    </subcellularLocation>
</comment>
<evidence type="ECO:0000256" key="1">
    <source>
        <dbReference type="ARBA" id="ARBA00004442"/>
    </source>
</evidence>
<evidence type="ECO:0000313" key="10">
    <source>
        <dbReference type="Proteomes" id="UP000290848"/>
    </source>
</evidence>
<dbReference type="RefSeq" id="WP_128771198.1">
    <property type="nucleotide sequence ID" value="NZ_RXOC01000018.1"/>
</dbReference>
<evidence type="ECO:0000256" key="6">
    <source>
        <dbReference type="SAM" id="SignalP"/>
    </source>
</evidence>
<comment type="caution">
    <text evidence="9">The sequence shown here is derived from an EMBL/GenBank/DDBJ whole genome shotgun (WGS) entry which is preliminary data.</text>
</comment>
<evidence type="ECO:0000259" key="8">
    <source>
        <dbReference type="Pfam" id="PF14322"/>
    </source>
</evidence>
<evidence type="ECO:0000256" key="3">
    <source>
        <dbReference type="ARBA" id="ARBA00022729"/>
    </source>
</evidence>
<protein>
    <submittedName>
        <fullName evidence="9">RagB/SusD family nutrient uptake outer membrane protein</fullName>
    </submittedName>
</protein>
<organism evidence="9 10">
    <name type="scientific">Arcticibacter tournemirensis</name>
    <dbReference type="NCBI Taxonomy" id="699437"/>
    <lineage>
        <taxon>Bacteria</taxon>
        <taxon>Pseudomonadati</taxon>
        <taxon>Bacteroidota</taxon>
        <taxon>Sphingobacteriia</taxon>
        <taxon>Sphingobacteriales</taxon>
        <taxon>Sphingobacteriaceae</taxon>
        <taxon>Arcticibacter</taxon>
    </lineage>
</organism>
<dbReference type="GO" id="GO:0009279">
    <property type="term" value="C:cell outer membrane"/>
    <property type="evidence" value="ECO:0007669"/>
    <property type="project" value="UniProtKB-SubCell"/>
</dbReference>
<dbReference type="Pfam" id="PF14322">
    <property type="entry name" value="SusD-like_3"/>
    <property type="match status" value="1"/>
</dbReference>
<evidence type="ECO:0000259" key="7">
    <source>
        <dbReference type="Pfam" id="PF07980"/>
    </source>
</evidence>
<feature type="domain" description="SusD-like N-terminal" evidence="8">
    <location>
        <begin position="37"/>
        <end position="219"/>
    </location>
</feature>
<dbReference type="Pfam" id="PF07980">
    <property type="entry name" value="SusD_RagB"/>
    <property type="match status" value="1"/>
</dbReference>
<gene>
    <name evidence="9" type="ORF">EKH83_19805</name>
</gene>
<feature type="domain" description="RagB/SusD" evidence="7">
    <location>
        <begin position="290"/>
        <end position="542"/>
    </location>
</feature>
<dbReference type="Gene3D" id="1.25.40.390">
    <property type="match status" value="1"/>
</dbReference>
<keyword evidence="4" id="KW-0472">Membrane</keyword>
<feature type="signal peptide" evidence="6">
    <location>
        <begin position="1"/>
        <end position="23"/>
    </location>
</feature>
<sequence>MKKLFLTKAAIILLLTAIFTSCKDLELAPEDQFTDLTYWNSPAKAQSMLNTAYSQIYSTDHFFYDEAMSDNAYSRTDASGSNSIATGAYDASLARLKDEWTDHYRGIKSCNLLLSNIDRVPDMDEALKTRMKAEARVLRAFQYFQLMTWFGDVPLFEKDITIEESRSIQRSPRAEVLAFILKELDESVSGLPTNTALSEAERGRITKGAAIALKARVLLYESRWADVVSTCELLINNTNNGSYSLFPSYEGLFLPQNEYNSEVILDVQFVPLTRTWGTFFDLAPISAGARLNAMAPTQELVNSYRMLNGKLPGESGSGYVESNPYNNRDPRLTYTVVYHGYTWKKPNGSTQTIYIKPGSDPNAAKLDEYAPGSSKTATGYYLRKYFDPTHTTSLGSGLNLILIRYADVLLMYAEAKNELAKLDEATWNQTIKALRSRAGFTDAGALNYNSSWSQGDLKEIIRNERRVELAMEGLRIFDIRRWKIAETVLNGWVHGAQFGPANEDGGYIRAGQRSFDKNKHYLWPVPREERSINPNLSQNPGWN</sequence>